<comment type="caution">
    <text evidence="2">The sequence shown here is derived from an EMBL/GenBank/DDBJ whole genome shotgun (WGS) entry which is preliminary data.</text>
</comment>
<dbReference type="EMBL" id="QANS01000002">
    <property type="protein sequence ID" value="PTU32443.1"/>
    <property type="molecule type" value="Genomic_DNA"/>
</dbReference>
<keyword evidence="3" id="KW-1185">Reference proteome</keyword>
<evidence type="ECO:0000256" key="1">
    <source>
        <dbReference type="SAM" id="SignalP"/>
    </source>
</evidence>
<reference evidence="2 3" key="1">
    <citation type="submission" date="2018-04" db="EMBL/GenBank/DDBJ databases">
        <title>Novel species isolated from glacier.</title>
        <authorList>
            <person name="Liu Q."/>
            <person name="Xin Y.-H."/>
        </authorList>
    </citation>
    <scope>NUCLEOTIDE SEQUENCE [LARGE SCALE GENOMIC DNA]</scope>
    <source>
        <strain evidence="2 3">GT1R17</strain>
    </source>
</reference>
<dbReference type="Proteomes" id="UP000244248">
    <property type="component" value="Unassembled WGS sequence"/>
</dbReference>
<dbReference type="InterPro" id="IPR021953">
    <property type="entry name" value="DUF3570"/>
</dbReference>
<evidence type="ECO:0000313" key="2">
    <source>
        <dbReference type="EMBL" id="PTU32443.1"/>
    </source>
</evidence>
<gene>
    <name evidence="2" type="ORF">CJD38_07285</name>
</gene>
<organism evidence="2 3">
    <name type="scientific">Stenotrophobium rhamnosiphilum</name>
    <dbReference type="NCBI Taxonomy" id="2029166"/>
    <lineage>
        <taxon>Bacteria</taxon>
        <taxon>Pseudomonadati</taxon>
        <taxon>Pseudomonadota</taxon>
        <taxon>Gammaproteobacteria</taxon>
        <taxon>Nevskiales</taxon>
        <taxon>Nevskiaceae</taxon>
        <taxon>Stenotrophobium</taxon>
    </lineage>
</organism>
<protein>
    <recommendedName>
        <fullName evidence="4">DUF3570 domain-containing protein</fullName>
    </recommendedName>
</protein>
<dbReference type="AlphaFoldDB" id="A0A2T5MIN2"/>
<keyword evidence="1" id="KW-0732">Signal</keyword>
<feature type="chain" id="PRO_5015668741" description="DUF3570 domain-containing protein" evidence="1">
    <location>
        <begin position="29"/>
        <end position="396"/>
    </location>
</feature>
<feature type="signal peptide" evidence="1">
    <location>
        <begin position="1"/>
        <end position="28"/>
    </location>
</feature>
<name>A0A2T5MIN2_9GAMM</name>
<dbReference type="SUPFAM" id="SSF56935">
    <property type="entry name" value="Porins"/>
    <property type="match status" value="1"/>
</dbReference>
<proteinExistence type="predicted"/>
<accession>A0A2T5MIN2</accession>
<dbReference type="Pfam" id="PF12094">
    <property type="entry name" value="DUF3570"/>
    <property type="match status" value="1"/>
</dbReference>
<evidence type="ECO:0008006" key="4">
    <source>
        <dbReference type="Google" id="ProtNLM"/>
    </source>
</evidence>
<evidence type="ECO:0000313" key="3">
    <source>
        <dbReference type="Proteomes" id="UP000244248"/>
    </source>
</evidence>
<dbReference type="OrthoDB" id="5450709at2"/>
<sequence length="396" mass="43165">MTQPKNKMRASLSALTAAALALPGIAKAEVQTDYLFSHYQESDLPGNRSASGQGSERYKVDTHLFRLAGTPIAADQVAQLDVTYEAMSGASPWWVQPGANGKPVQVMSGASISENRVAVDVSYGIPLAGLDWGLRAGYSSENDYKSVHGGVEVQYTPEHKMYTVSGGIGYSSDKLDPTDGGSAQYPTRISHASKNTVTGYGGVSWVLSAQTTAQVSMSLSRDSGFLSDPYKQAYIIAIASPVADSRPDGRQTFAVTGKLRHYIPSLGAALRADARYYHGDWSIESHTVDLSWDQTIGDTWRVTPGVRWYSQSQAFFYQPYYADFRTDGFASSDYRLSPYGAIAGRVDVRKVLGKWELGGGVEYYDASANYAIKNVGIENPGLVQYWSANLRLSRRF</sequence>
<dbReference type="RefSeq" id="WP_107939639.1">
    <property type="nucleotide sequence ID" value="NZ_QANS01000002.1"/>
</dbReference>